<dbReference type="GO" id="GO:0005739">
    <property type="term" value="C:mitochondrion"/>
    <property type="evidence" value="ECO:0007669"/>
    <property type="project" value="UniProtKB-SubCell"/>
</dbReference>
<feature type="compositionally biased region" description="Basic and acidic residues" evidence="6">
    <location>
        <begin position="332"/>
        <end position="344"/>
    </location>
</feature>
<evidence type="ECO:0000256" key="5">
    <source>
        <dbReference type="ARBA" id="ARBA00073331"/>
    </source>
</evidence>
<dbReference type="Proteomes" id="UP001487740">
    <property type="component" value="Unassembled WGS sequence"/>
</dbReference>
<dbReference type="GO" id="GO:0043023">
    <property type="term" value="F:ribosomal large subunit binding"/>
    <property type="evidence" value="ECO:0007669"/>
    <property type="project" value="TreeGrafter"/>
</dbReference>
<proteinExistence type="inferred from homology"/>
<reference evidence="7 8" key="1">
    <citation type="submission" date="2023-03" db="EMBL/GenBank/DDBJ databases">
        <title>High-quality genome of Scylla paramamosain provides insights in environmental adaptation.</title>
        <authorList>
            <person name="Zhang L."/>
        </authorList>
    </citation>
    <scope>NUCLEOTIDE SEQUENCE [LARGE SCALE GENOMIC DNA]</scope>
    <source>
        <strain evidence="7">LZ_2023a</strain>
        <tissue evidence="7">Muscle</tissue>
    </source>
</reference>
<accession>A0AAW0SG35</accession>
<comment type="subcellular location">
    <subcellularLocation>
        <location evidence="1">Mitochondrion</location>
    </subcellularLocation>
</comment>
<dbReference type="Gene3D" id="3.30.460.10">
    <property type="entry name" value="Beta Polymerase, domain 2"/>
    <property type="match status" value="1"/>
</dbReference>
<dbReference type="PANTHER" id="PTHR21043:SF0">
    <property type="entry name" value="MITOCHONDRIAL ASSEMBLY OF RIBOSOMAL LARGE SUBUNIT PROTEIN 1"/>
    <property type="match status" value="1"/>
</dbReference>
<keyword evidence="3" id="KW-0496">Mitochondrion</keyword>
<dbReference type="GO" id="GO:0017148">
    <property type="term" value="P:negative regulation of translation"/>
    <property type="evidence" value="ECO:0007669"/>
    <property type="project" value="TreeGrafter"/>
</dbReference>
<evidence type="ECO:0000256" key="6">
    <source>
        <dbReference type="SAM" id="MobiDB-lite"/>
    </source>
</evidence>
<dbReference type="EMBL" id="JARAKH010000752">
    <property type="protein sequence ID" value="KAK8373963.1"/>
    <property type="molecule type" value="Genomic_DNA"/>
</dbReference>
<dbReference type="HAMAP" id="MF_01477">
    <property type="entry name" value="Iojap_RsfS"/>
    <property type="match status" value="1"/>
</dbReference>
<dbReference type="SUPFAM" id="SSF81301">
    <property type="entry name" value="Nucleotidyltransferase"/>
    <property type="match status" value="1"/>
</dbReference>
<comment type="function">
    <text evidence="4">Required for normal mitochondrial ribosome function and mitochondrial translation. May play a role in ribosome biogenesis by preventing premature association of the 28S and 39S ribosomal subunits. Interacts with mitochondrial ribosomal protein uL14m (MRPL14), probably blocking formation of intersubunit bridge B8, preventing association of the 28S and 39S ribosomal subunits. Addition to isolated mitochondrial ribosomal subunits partially inhibits translation, probably by interfering with the association of the 28S and 39S ribosomal subunits and the formation of functional ribosomes. May also participate in the assembly and/or regulation of the stability of the large subunit of the mitochondrial ribosome. May function as a ribosomal silencing factor.</text>
</comment>
<feature type="compositionally biased region" description="Polar residues" evidence="6">
    <location>
        <begin position="349"/>
        <end position="360"/>
    </location>
</feature>
<dbReference type="AlphaFoldDB" id="A0AAW0SG35"/>
<gene>
    <name evidence="7" type="ORF">O3P69_015664</name>
</gene>
<feature type="region of interest" description="Disordered" evidence="6">
    <location>
        <begin position="113"/>
        <end position="158"/>
    </location>
</feature>
<dbReference type="FunFam" id="3.30.460.10:FF:000018">
    <property type="entry name" value="Mitochondrial assembly of ribosomal large subunit 1"/>
    <property type="match status" value="1"/>
</dbReference>
<organism evidence="7 8">
    <name type="scientific">Scylla paramamosain</name>
    <name type="common">Mud crab</name>
    <dbReference type="NCBI Taxonomy" id="85552"/>
    <lineage>
        <taxon>Eukaryota</taxon>
        <taxon>Metazoa</taxon>
        <taxon>Ecdysozoa</taxon>
        <taxon>Arthropoda</taxon>
        <taxon>Crustacea</taxon>
        <taxon>Multicrustacea</taxon>
        <taxon>Malacostraca</taxon>
        <taxon>Eumalacostraca</taxon>
        <taxon>Eucarida</taxon>
        <taxon>Decapoda</taxon>
        <taxon>Pleocyemata</taxon>
        <taxon>Brachyura</taxon>
        <taxon>Eubrachyura</taxon>
        <taxon>Portunoidea</taxon>
        <taxon>Portunidae</taxon>
        <taxon>Portuninae</taxon>
        <taxon>Scylla</taxon>
    </lineage>
</organism>
<evidence type="ECO:0000313" key="7">
    <source>
        <dbReference type="EMBL" id="KAK8373964.1"/>
    </source>
</evidence>
<evidence type="ECO:0000256" key="1">
    <source>
        <dbReference type="ARBA" id="ARBA00004173"/>
    </source>
</evidence>
<name>A0AAW0SG35_SCYPA</name>
<protein>
    <recommendedName>
        <fullName evidence="5">Mitochondrial assembly of ribosomal large subunit protein 1</fullName>
    </recommendedName>
</protein>
<comment type="similarity">
    <text evidence="2">Belongs to the Iojap/RsfS family.</text>
</comment>
<keyword evidence="8" id="KW-1185">Reference proteome</keyword>
<dbReference type="Pfam" id="PF02410">
    <property type="entry name" value="RsfS"/>
    <property type="match status" value="1"/>
</dbReference>
<dbReference type="InterPro" id="IPR004394">
    <property type="entry name" value="Iojap/RsfS/C7orf30"/>
</dbReference>
<dbReference type="PANTHER" id="PTHR21043">
    <property type="entry name" value="IOJAP SUPERFAMILY ORTHOLOG"/>
    <property type="match status" value="1"/>
</dbReference>
<evidence type="ECO:0000256" key="4">
    <source>
        <dbReference type="ARBA" id="ARBA00053669"/>
    </source>
</evidence>
<evidence type="ECO:0000313" key="8">
    <source>
        <dbReference type="Proteomes" id="UP001487740"/>
    </source>
</evidence>
<feature type="region of interest" description="Disordered" evidence="6">
    <location>
        <begin position="332"/>
        <end position="360"/>
    </location>
</feature>
<sequence length="360" mass="40826">MLAFRTLVWVPHCSTCSAVECFLKWTVYGILTMLCRVLPRTLDLWGIRSPAILTLSTITRGATHSLLWFAGCPKPQSGLRCLSSGHTLGCRDPGDYASDPQVKEWLKELHKDFSHQPQKEEDLSSGKTKEGKERTKEEDLASDTVEKEKRQEERREGGISPQKVWSHLVAEKYQKLETHTQIIYDYDEEQQHREAGLEEEVQGKQEKVKLKRGETGVFDVEELVDLLREDNAQDMVVIQIPEEMKYASYMVIVSSASQRHRTALSELVKAAYKLKKGKKDHSVLMEGKGTDWVAMDMGNIILHIMRPETREAYDLETLWTVGAEFDERSQVSEEDLVGVHRPRDPLAPPSSSGTSAEAVT</sequence>
<feature type="compositionally biased region" description="Basic and acidic residues" evidence="6">
    <location>
        <begin position="113"/>
        <end position="157"/>
    </location>
</feature>
<evidence type="ECO:0000256" key="3">
    <source>
        <dbReference type="ARBA" id="ARBA00023128"/>
    </source>
</evidence>
<dbReference type="InterPro" id="IPR043519">
    <property type="entry name" value="NT_sf"/>
</dbReference>
<dbReference type="GO" id="GO:0090071">
    <property type="term" value="P:negative regulation of ribosome biogenesis"/>
    <property type="evidence" value="ECO:0007669"/>
    <property type="project" value="TreeGrafter"/>
</dbReference>
<evidence type="ECO:0000256" key="2">
    <source>
        <dbReference type="ARBA" id="ARBA00010574"/>
    </source>
</evidence>
<dbReference type="NCBIfam" id="TIGR00090">
    <property type="entry name" value="rsfS_iojap_ybeB"/>
    <property type="match status" value="1"/>
</dbReference>
<comment type="caution">
    <text evidence="7">The sequence shown here is derived from an EMBL/GenBank/DDBJ whole genome shotgun (WGS) entry which is preliminary data.</text>
</comment>
<dbReference type="EMBL" id="JARAKH010000752">
    <property type="protein sequence ID" value="KAK8373964.1"/>
    <property type="molecule type" value="Genomic_DNA"/>
</dbReference>